<dbReference type="OrthoDB" id="74360at2759"/>
<dbReference type="Proteomes" id="UP000279236">
    <property type="component" value="Unassembled WGS sequence"/>
</dbReference>
<reference evidence="2 3" key="1">
    <citation type="submission" date="2018-11" db="EMBL/GenBank/DDBJ databases">
        <title>Genome sequence of Apiotrichum porosum DSM 27194.</title>
        <authorList>
            <person name="Aliyu H."/>
            <person name="Gorte O."/>
            <person name="Ochsenreither K."/>
        </authorList>
    </citation>
    <scope>NUCLEOTIDE SEQUENCE [LARGE SCALE GENOMIC DNA]</scope>
    <source>
        <strain evidence="2 3">DSM 27194</strain>
    </source>
</reference>
<evidence type="ECO:0000313" key="2">
    <source>
        <dbReference type="EMBL" id="RSH77074.1"/>
    </source>
</evidence>
<dbReference type="InterPro" id="IPR036188">
    <property type="entry name" value="FAD/NAD-bd_sf"/>
</dbReference>
<dbReference type="PANTHER" id="PTHR43539:SF26">
    <property type="entry name" value="MONOOXYGENASE, PUTATIVE-RELATED"/>
    <property type="match status" value="1"/>
</dbReference>
<sequence>MAPTAILERTTATAVDSIAELKAKIANGHATHPNGAPKSALVRDGPERKPVADDYMYDFKYNAPLPTLERLGTDFAEDTDAVKIAEDFLVTLQAAFADPAKFTSLFIEDGVWRDKIVFAWEYRTFNGTAKIGEAAKDLLANTPVANLKLLSPTPKVDRPYDDLASIQIHFSFDTDKVGASGVANVVKTTEGIKIWTLHTVIESLLDFPELPNRDGHMIAPVSWATQREQDTDFEGRQPDVVIVGGGHNGLMMAARFKALGVSAIIIERNERIGDNWRKRYESLSLHFPHWEDHFPYMPYPEHWPVYTPAGKLGEWLDWYASAMELYAWTSSSVTSCKQEDDGSWRVEVNRGGHGQRVLTPKHLVMATSLAGVPMSPYIPGQEEFKGTLRHSTTHDSSREWVGKKVLVVGTSSSGFDTAYDFARRGVDVTMLQRSPTYIMSLTHSVPRIIGIYEPDKNGKRPDLDECDRMAYSMPVGPSEELGRRLAEDLEVLDHDLLAAMEARGFQTWRGQRGTGTQTLGYSKNGGFYFDAGACERIINGDIKVEQGWIEKFDGHKTILNGGREKEYDLVILATGFSNTIDSVRATLGDDVADRCNDIWGVDEEGELKSAWRDCGVPNLWIMVGTLQHGRYHSKRVSLRIKAMLEGIAGEKYVK</sequence>
<evidence type="ECO:0008006" key="4">
    <source>
        <dbReference type="Google" id="ProtNLM"/>
    </source>
</evidence>
<accession>A0A427XEC8</accession>
<protein>
    <recommendedName>
        <fullName evidence="4">FAD/NAD(P)-binding domain-containing protein</fullName>
    </recommendedName>
</protein>
<dbReference type="InterPro" id="IPR050982">
    <property type="entry name" value="Auxin_biosynth/cation_transpt"/>
</dbReference>
<dbReference type="STRING" id="105984.A0A427XEC8"/>
<dbReference type="EMBL" id="RSCE01000018">
    <property type="protein sequence ID" value="RSH77074.1"/>
    <property type="molecule type" value="Genomic_DNA"/>
</dbReference>
<gene>
    <name evidence="2" type="ORF">EHS24_003701</name>
</gene>
<dbReference type="RefSeq" id="XP_028472221.1">
    <property type="nucleotide sequence ID" value="XM_028619352.1"/>
</dbReference>
<dbReference type="PRINTS" id="PR00411">
    <property type="entry name" value="PNDRDTASEI"/>
</dbReference>
<proteinExistence type="predicted"/>
<evidence type="ECO:0000256" key="1">
    <source>
        <dbReference type="ARBA" id="ARBA00023002"/>
    </source>
</evidence>
<keyword evidence="3" id="KW-1185">Reference proteome</keyword>
<organism evidence="2 3">
    <name type="scientific">Apiotrichum porosum</name>
    <dbReference type="NCBI Taxonomy" id="105984"/>
    <lineage>
        <taxon>Eukaryota</taxon>
        <taxon>Fungi</taxon>
        <taxon>Dikarya</taxon>
        <taxon>Basidiomycota</taxon>
        <taxon>Agaricomycotina</taxon>
        <taxon>Tremellomycetes</taxon>
        <taxon>Trichosporonales</taxon>
        <taxon>Trichosporonaceae</taxon>
        <taxon>Apiotrichum</taxon>
    </lineage>
</organism>
<dbReference type="Pfam" id="PF13738">
    <property type="entry name" value="Pyr_redox_3"/>
    <property type="match status" value="1"/>
</dbReference>
<name>A0A427XEC8_9TREE</name>
<dbReference type="SUPFAM" id="SSF51905">
    <property type="entry name" value="FAD/NAD(P)-binding domain"/>
    <property type="match status" value="2"/>
</dbReference>
<dbReference type="GO" id="GO:0050660">
    <property type="term" value="F:flavin adenine dinucleotide binding"/>
    <property type="evidence" value="ECO:0007669"/>
    <property type="project" value="TreeGrafter"/>
</dbReference>
<dbReference type="GeneID" id="39588244"/>
<evidence type="ECO:0000313" key="3">
    <source>
        <dbReference type="Proteomes" id="UP000279236"/>
    </source>
</evidence>
<comment type="caution">
    <text evidence="2">The sequence shown here is derived from an EMBL/GenBank/DDBJ whole genome shotgun (WGS) entry which is preliminary data.</text>
</comment>
<dbReference type="AlphaFoldDB" id="A0A427XEC8"/>
<keyword evidence="1" id="KW-0560">Oxidoreductase</keyword>
<dbReference type="GO" id="GO:0004497">
    <property type="term" value="F:monooxygenase activity"/>
    <property type="evidence" value="ECO:0007669"/>
    <property type="project" value="TreeGrafter"/>
</dbReference>
<dbReference type="Gene3D" id="3.50.50.60">
    <property type="entry name" value="FAD/NAD(P)-binding domain"/>
    <property type="match status" value="1"/>
</dbReference>
<dbReference type="PANTHER" id="PTHR43539">
    <property type="entry name" value="FLAVIN-BINDING MONOOXYGENASE-LIKE PROTEIN (AFU_ORTHOLOGUE AFUA_4G09220)"/>
    <property type="match status" value="1"/>
</dbReference>